<feature type="transmembrane region" description="Helical" evidence="7">
    <location>
        <begin position="77"/>
        <end position="99"/>
    </location>
</feature>
<name>A0A6A4R345_LUPAL</name>
<dbReference type="GO" id="GO:0016020">
    <property type="term" value="C:membrane"/>
    <property type="evidence" value="ECO:0007669"/>
    <property type="project" value="UniProtKB-SubCell"/>
</dbReference>
<keyword evidence="2" id="KW-0813">Transport</keyword>
<dbReference type="Proteomes" id="UP000447434">
    <property type="component" value="Chromosome 1"/>
</dbReference>
<evidence type="ECO:0000256" key="4">
    <source>
        <dbReference type="ARBA" id="ARBA00022982"/>
    </source>
</evidence>
<keyword evidence="6 7" id="KW-0472">Membrane</keyword>
<evidence type="ECO:0000256" key="1">
    <source>
        <dbReference type="ARBA" id="ARBA00004167"/>
    </source>
</evidence>
<dbReference type="SUPFAM" id="SSF103441">
    <property type="entry name" value="PetM subunit of the cytochrome b6f complex"/>
    <property type="match status" value="1"/>
</dbReference>
<evidence type="ECO:0000256" key="7">
    <source>
        <dbReference type="SAM" id="Phobius"/>
    </source>
</evidence>
<dbReference type="OrthoDB" id="1926597at2759"/>
<keyword evidence="3 7" id="KW-0812">Transmembrane</keyword>
<evidence type="ECO:0000256" key="6">
    <source>
        <dbReference type="ARBA" id="ARBA00023136"/>
    </source>
</evidence>
<evidence type="ECO:0000256" key="5">
    <source>
        <dbReference type="ARBA" id="ARBA00022989"/>
    </source>
</evidence>
<dbReference type="HAMAP" id="MF_00396">
    <property type="entry name" value="Cytb6_f_PetM"/>
    <property type="match status" value="1"/>
</dbReference>
<dbReference type="Pfam" id="PF08041">
    <property type="entry name" value="PetM"/>
    <property type="match status" value="1"/>
</dbReference>
<comment type="caution">
    <text evidence="8">The sequence shown here is derived from an EMBL/GenBank/DDBJ whole genome shotgun (WGS) entry which is preliminary data.</text>
</comment>
<keyword evidence="9" id="KW-1185">Reference proteome</keyword>
<gene>
    <name evidence="8" type="ORF">Lalb_Chr01g0003011</name>
</gene>
<sequence>MLLKVCSSRRRKENVHYITGHNSSGGLKAQNSVTSLGLPVCTEHSFSKVVSSLKSPSKGKGRGGGVASPTCNAAGEIFQIAAILNGLVLVGVAVGFVLLRIEASGEEASE</sequence>
<proteinExistence type="inferred from homology"/>
<evidence type="ECO:0000313" key="8">
    <source>
        <dbReference type="EMBL" id="KAE9620429.1"/>
    </source>
</evidence>
<protein>
    <submittedName>
        <fullName evidence="8">Putative PetM of cytochrome b6/f complex subunit 7</fullName>
    </submittedName>
</protein>
<accession>A0A6A4R345</accession>
<dbReference type="AlphaFoldDB" id="A0A6A4R345"/>
<keyword evidence="4" id="KW-0249">Electron transport</keyword>
<comment type="subcellular location">
    <subcellularLocation>
        <location evidence="1">Membrane</location>
        <topology evidence="1">Single-pass membrane protein</topology>
    </subcellularLocation>
</comment>
<dbReference type="EMBL" id="WOCE01000001">
    <property type="protein sequence ID" value="KAE9620429.1"/>
    <property type="molecule type" value="Genomic_DNA"/>
</dbReference>
<reference evidence="9" key="1">
    <citation type="journal article" date="2020" name="Nat. Commun.">
        <title>Genome sequence of the cluster root forming white lupin.</title>
        <authorList>
            <person name="Hufnagel B."/>
            <person name="Marques A."/>
            <person name="Soriano A."/>
            <person name="Marques L."/>
            <person name="Divol F."/>
            <person name="Doumas P."/>
            <person name="Sallet E."/>
            <person name="Mancinotti D."/>
            <person name="Carrere S."/>
            <person name="Marande W."/>
            <person name="Arribat S."/>
            <person name="Keller J."/>
            <person name="Huneau C."/>
            <person name="Blein T."/>
            <person name="Aime D."/>
            <person name="Laguerre M."/>
            <person name="Taylor J."/>
            <person name="Schubert V."/>
            <person name="Nelson M."/>
            <person name="Geu-Flores F."/>
            <person name="Crespi M."/>
            <person name="Gallardo-Guerrero K."/>
            <person name="Delaux P.-M."/>
            <person name="Salse J."/>
            <person name="Berges H."/>
            <person name="Guyot R."/>
            <person name="Gouzy J."/>
            <person name="Peret B."/>
        </authorList>
    </citation>
    <scope>NUCLEOTIDE SEQUENCE [LARGE SCALE GENOMIC DNA]</scope>
    <source>
        <strain evidence="9">cv. Amiga</strain>
    </source>
</reference>
<evidence type="ECO:0000313" key="9">
    <source>
        <dbReference type="Proteomes" id="UP000447434"/>
    </source>
</evidence>
<dbReference type="PANTHER" id="PTHR34951:SF1">
    <property type="entry name" value="B6F COMPLEX SUBUNIT, PUTATIVE, EXPRESSED-RELATED"/>
    <property type="match status" value="1"/>
</dbReference>
<dbReference type="InterPro" id="IPR053333">
    <property type="entry name" value="Cytochrome_b6-f_sub7"/>
</dbReference>
<dbReference type="InterPro" id="IPR012595">
    <property type="entry name" value="PetM_cyt_b6/f_cplx_su7"/>
</dbReference>
<organism evidence="8 9">
    <name type="scientific">Lupinus albus</name>
    <name type="common">White lupine</name>
    <name type="synonym">Lupinus termis</name>
    <dbReference type="NCBI Taxonomy" id="3870"/>
    <lineage>
        <taxon>Eukaryota</taxon>
        <taxon>Viridiplantae</taxon>
        <taxon>Streptophyta</taxon>
        <taxon>Embryophyta</taxon>
        <taxon>Tracheophyta</taxon>
        <taxon>Spermatophyta</taxon>
        <taxon>Magnoliopsida</taxon>
        <taxon>eudicotyledons</taxon>
        <taxon>Gunneridae</taxon>
        <taxon>Pentapetalae</taxon>
        <taxon>rosids</taxon>
        <taxon>fabids</taxon>
        <taxon>Fabales</taxon>
        <taxon>Fabaceae</taxon>
        <taxon>Papilionoideae</taxon>
        <taxon>50 kb inversion clade</taxon>
        <taxon>genistoids sensu lato</taxon>
        <taxon>core genistoids</taxon>
        <taxon>Genisteae</taxon>
        <taxon>Lupinus</taxon>
    </lineage>
</organism>
<keyword evidence="5 7" id="KW-1133">Transmembrane helix</keyword>
<dbReference type="GO" id="GO:0009512">
    <property type="term" value="C:cytochrome b6f complex"/>
    <property type="evidence" value="ECO:0007669"/>
    <property type="project" value="InterPro"/>
</dbReference>
<dbReference type="PANTHER" id="PTHR34951">
    <property type="entry name" value="B6F COMPLEX SUBUNIT, PUTATIVE, EXPRESSED-RELATED"/>
    <property type="match status" value="1"/>
</dbReference>
<evidence type="ECO:0000256" key="2">
    <source>
        <dbReference type="ARBA" id="ARBA00022448"/>
    </source>
</evidence>
<evidence type="ECO:0000256" key="3">
    <source>
        <dbReference type="ARBA" id="ARBA00022692"/>
    </source>
</evidence>